<dbReference type="Pfam" id="PF00903">
    <property type="entry name" value="Glyoxalase"/>
    <property type="match status" value="1"/>
</dbReference>
<dbReference type="InterPro" id="IPR052537">
    <property type="entry name" value="Extradiol_RC_dioxygenase"/>
</dbReference>
<evidence type="ECO:0000259" key="1">
    <source>
        <dbReference type="PROSITE" id="PS51819"/>
    </source>
</evidence>
<dbReference type="SUPFAM" id="SSF54593">
    <property type="entry name" value="Glyoxalase/Bleomycin resistance protein/Dihydroxybiphenyl dioxygenase"/>
    <property type="match status" value="1"/>
</dbReference>
<dbReference type="SUPFAM" id="SSF53474">
    <property type="entry name" value="alpha/beta-Hydrolases"/>
    <property type="match status" value="1"/>
</dbReference>
<evidence type="ECO:0000313" key="3">
    <source>
        <dbReference type="Proteomes" id="UP001496627"/>
    </source>
</evidence>
<dbReference type="InterPro" id="IPR029068">
    <property type="entry name" value="Glyas_Bleomycin-R_OHBP_Dase"/>
</dbReference>
<proteinExistence type="predicted"/>
<evidence type="ECO:0000313" key="2">
    <source>
        <dbReference type="EMBL" id="MEQ1406414.1"/>
    </source>
</evidence>
<feature type="domain" description="VOC" evidence="1">
    <location>
        <begin position="151"/>
        <end position="267"/>
    </location>
</feature>
<dbReference type="Gene3D" id="3.10.180.10">
    <property type="entry name" value="2,3-Dihydroxybiphenyl 1,2-Dioxygenase, domain 1"/>
    <property type="match status" value="2"/>
</dbReference>
<dbReference type="InterPro" id="IPR004360">
    <property type="entry name" value="Glyas_Fos-R_dOase_dom"/>
</dbReference>
<gene>
    <name evidence="2" type="ORF">ABK249_15900</name>
</gene>
<reference evidence="2 3" key="1">
    <citation type="submission" date="2024-05" db="EMBL/GenBank/DDBJ databases">
        <title>Neorhizobium sp. Rsf11, a plant growth promoting and heavy metal resistant PAH-degrader.</title>
        <authorList>
            <person name="Golubev S.N."/>
            <person name="Muratova A.Y."/>
            <person name="Markelova M.I."/>
        </authorList>
    </citation>
    <scope>NUCLEOTIDE SEQUENCE [LARGE SCALE GENOMIC DNA]</scope>
    <source>
        <strain evidence="2 3">Rsf11</strain>
    </source>
</reference>
<organism evidence="2 3">
    <name type="scientific">Neorhizobium phenanthreniclasticum</name>
    <dbReference type="NCBI Taxonomy" id="3157917"/>
    <lineage>
        <taxon>Bacteria</taxon>
        <taxon>Pseudomonadati</taxon>
        <taxon>Pseudomonadota</taxon>
        <taxon>Alphaproteobacteria</taxon>
        <taxon>Hyphomicrobiales</taxon>
        <taxon>Rhizobiaceae</taxon>
        <taxon>Rhizobium/Agrobacterium group</taxon>
        <taxon>Neorhizobium</taxon>
    </lineage>
</organism>
<dbReference type="PROSITE" id="PS51819">
    <property type="entry name" value="VOC"/>
    <property type="match status" value="2"/>
</dbReference>
<dbReference type="PANTHER" id="PTHR36110:SF2">
    <property type="entry name" value="RING-CLEAVING DIOXYGENASE MHQE-RELATED"/>
    <property type="match status" value="1"/>
</dbReference>
<sequence length="537" mass="59215">MTSGLHHITAITRKIQANVDFYVGFLGLRLVKRTAGFEDAQQLHLFYGDGAASPGSLVTFLAWEDGSLGRVGHGAPSEISFVIAPEAIGFWLTRALQFNVKLSGPAQEFGEPVLRLADPDGIIVKLVGVEETSPWIWWKGGGISETDAIRGLRGATILSEKPVETAEFLIRHMGLRFGPKEGNIQRLVSDAQDIVDVRDAHGFWTAAPGAGTIDHIAFRASDKAHVEAAHAALRAEGDGEMNMHDRHYFYSLYVREPGGTLIELASDGPGFTTDETVETLGTRLFIPKHFNADHDALRVMLPQFGLPGEERVIYRDLPFVHRIHMPERWDGSTLVLLHGTGASETSMLPFGRKVAPNAMLIGIRGRSTDEGYPRFFRRFDQVTFDQKEIVSETEAFVAFVEELAPAYGVDPSRTAFVGYSNGGNMIGAVMQLHPTLIRKAVLLRSMNVLEEKPVVDLSGAQVLSLSATDDFYGSLTPELENRLRAAGAEVAAKKLDANHGLGREDEEIVRNWLTEKGRLISRRSGERSPRRLRRYPP</sequence>
<dbReference type="EMBL" id="JBEAAL010000011">
    <property type="protein sequence ID" value="MEQ1406414.1"/>
    <property type="molecule type" value="Genomic_DNA"/>
</dbReference>
<feature type="domain" description="VOC" evidence="1">
    <location>
        <begin position="4"/>
        <end position="129"/>
    </location>
</feature>
<comment type="caution">
    <text evidence="2">The sequence shown here is derived from an EMBL/GenBank/DDBJ whole genome shotgun (WGS) entry which is preliminary data.</text>
</comment>
<dbReference type="Gene3D" id="3.40.50.1820">
    <property type="entry name" value="alpha/beta hydrolase"/>
    <property type="match status" value="1"/>
</dbReference>
<dbReference type="InterPro" id="IPR029058">
    <property type="entry name" value="AB_hydrolase_fold"/>
</dbReference>
<dbReference type="InterPro" id="IPR037523">
    <property type="entry name" value="VOC_core"/>
</dbReference>
<name>A0ABV0M632_9HYPH</name>
<keyword evidence="3" id="KW-1185">Reference proteome</keyword>
<dbReference type="RefSeq" id="WP_348863288.1">
    <property type="nucleotide sequence ID" value="NZ_JBEAAL010000011.1"/>
</dbReference>
<protein>
    <submittedName>
        <fullName evidence="2">VOC family protein</fullName>
    </submittedName>
</protein>
<dbReference type="PANTHER" id="PTHR36110">
    <property type="entry name" value="RING-CLEAVING DIOXYGENASE MHQE-RELATED"/>
    <property type="match status" value="1"/>
</dbReference>
<dbReference type="Proteomes" id="UP001496627">
    <property type="component" value="Unassembled WGS sequence"/>
</dbReference>
<accession>A0ABV0M632</accession>